<reference evidence="1 2" key="1">
    <citation type="submission" date="2024-02" db="EMBL/GenBank/DDBJ databases">
        <title>FIRST GENOME SEQUENCES OF Leishmania (Viannia) shawi, Leishmania (Viannia) lindenbergi AND Leishmania (Viannia) utingensis.</title>
        <authorList>
            <person name="Resadore F."/>
            <person name="Custodio M.G.F."/>
            <person name="Boite M.C."/>
            <person name="Cupolillo E."/>
            <person name="Ferreira G.E.M."/>
        </authorList>
    </citation>
    <scope>NUCLEOTIDE SEQUENCE [LARGE SCALE GENOMIC DNA]</scope>
    <source>
        <strain evidence="1 2">MDAS/BR/1979/M5533</strain>
    </source>
</reference>
<name>A0AAW3BGN5_9TRYP</name>
<organism evidence="1 2">
    <name type="scientific">Leishmania naiffi</name>
    <dbReference type="NCBI Taxonomy" id="5678"/>
    <lineage>
        <taxon>Eukaryota</taxon>
        <taxon>Discoba</taxon>
        <taxon>Euglenozoa</taxon>
        <taxon>Kinetoplastea</taxon>
        <taxon>Metakinetoplastina</taxon>
        <taxon>Trypanosomatida</taxon>
        <taxon>Trypanosomatidae</taxon>
        <taxon>Leishmaniinae</taxon>
        <taxon>Leishmania</taxon>
        <taxon>Leishmania naiffi species complex</taxon>
    </lineage>
</organism>
<evidence type="ECO:0000313" key="2">
    <source>
        <dbReference type="Proteomes" id="UP001501274"/>
    </source>
</evidence>
<gene>
    <name evidence="1" type="ORF">Q4I28_005770</name>
</gene>
<protein>
    <submittedName>
        <fullName evidence="1">Uncharacterized protein</fullName>
    </submittedName>
</protein>
<dbReference type="Proteomes" id="UP001501274">
    <property type="component" value="Unassembled WGS sequence"/>
</dbReference>
<accession>A0AAW3BGN5</accession>
<proteinExistence type="predicted"/>
<dbReference type="EMBL" id="JBAMZN010000032">
    <property type="protein sequence ID" value="KAL0520648.1"/>
    <property type="molecule type" value="Genomic_DNA"/>
</dbReference>
<comment type="caution">
    <text evidence="1">The sequence shown here is derived from an EMBL/GenBank/DDBJ whole genome shotgun (WGS) entry which is preliminary data.</text>
</comment>
<sequence length="275" mass="29476">MRLGTTLGEQLATQTQYTFMSVQLQPRPADRAYVPGASTAPSRSTPHPDGIRWQWQTWGALWVEPSPGVGWDVQCSAWAPLVGQVGTPLLVAAPPWLPAGHEPGPSVDTDDTWASRLGGGGLLGSRAVVSSRYVFQGGALVTSASLLGWGVMLRRTGALATPGGRVPHRLLPSASTERRAVLRAVRHVAIRVDQRTMVATIQERSPESDAFHGEVASVLHLLRCLCLQATVVYVRSADSPAGATSRRQAWTHADMGSGYRLRWGSFEAKPLATAS</sequence>
<evidence type="ECO:0000313" key="1">
    <source>
        <dbReference type="EMBL" id="KAL0520648.1"/>
    </source>
</evidence>
<dbReference type="AlphaFoldDB" id="A0AAW3BGN5"/>
<keyword evidence="2" id="KW-1185">Reference proteome</keyword>